<evidence type="ECO:0000313" key="3">
    <source>
        <dbReference type="EMBL" id="MBR7671678.1"/>
    </source>
</evidence>
<dbReference type="InterPro" id="IPR001932">
    <property type="entry name" value="PPM-type_phosphatase-like_dom"/>
</dbReference>
<feature type="domain" description="PPM-type phosphatase" evidence="2">
    <location>
        <begin position="1"/>
        <end position="198"/>
    </location>
</feature>
<evidence type="ECO:0000256" key="1">
    <source>
        <dbReference type="ARBA" id="ARBA00022801"/>
    </source>
</evidence>
<dbReference type="Proteomes" id="UP000675554">
    <property type="component" value="Unassembled WGS sequence"/>
</dbReference>
<evidence type="ECO:0000259" key="2">
    <source>
        <dbReference type="SMART" id="SM00331"/>
    </source>
</evidence>
<organism evidence="3 4">
    <name type="scientific">Streptomyces daliensis</name>
    <dbReference type="NCBI Taxonomy" id="299421"/>
    <lineage>
        <taxon>Bacteria</taxon>
        <taxon>Bacillati</taxon>
        <taxon>Actinomycetota</taxon>
        <taxon>Actinomycetes</taxon>
        <taxon>Kitasatosporales</taxon>
        <taxon>Streptomycetaceae</taxon>
        <taxon>Streptomyces</taxon>
    </lineage>
</organism>
<gene>
    <name evidence="3" type="ORF">KDA82_01215</name>
</gene>
<dbReference type="InterPro" id="IPR052016">
    <property type="entry name" value="Bact_Sigma-Reg"/>
</dbReference>
<accession>A0A8T4IIC2</accession>
<dbReference type="InterPro" id="IPR036457">
    <property type="entry name" value="PPM-type-like_dom_sf"/>
</dbReference>
<proteinExistence type="predicted"/>
<dbReference type="PANTHER" id="PTHR43156">
    <property type="entry name" value="STAGE II SPORULATION PROTEIN E-RELATED"/>
    <property type="match status" value="1"/>
</dbReference>
<dbReference type="EMBL" id="JAGSMN010000021">
    <property type="protein sequence ID" value="MBR7671678.1"/>
    <property type="molecule type" value="Genomic_DNA"/>
</dbReference>
<reference evidence="3" key="1">
    <citation type="submission" date="2021-04" db="EMBL/GenBank/DDBJ databases">
        <title>Sequencing of actinobacteria type strains.</title>
        <authorList>
            <person name="Nguyen G.-S."/>
            <person name="Wentzel A."/>
        </authorList>
    </citation>
    <scope>NUCLEOTIDE SEQUENCE</scope>
    <source>
        <strain evidence="3">DSM 42095</strain>
    </source>
</reference>
<evidence type="ECO:0000313" key="4">
    <source>
        <dbReference type="Proteomes" id="UP000675554"/>
    </source>
</evidence>
<dbReference type="PANTHER" id="PTHR43156:SF2">
    <property type="entry name" value="STAGE II SPORULATION PROTEIN E"/>
    <property type="match status" value="1"/>
</dbReference>
<dbReference type="SMART" id="SM00331">
    <property type="entry name" value="PP2C_SIG"/>
    <property type="match status" value="1"/>
</dbReference>
<comment type="caution">
    <text evidence="3">The sequence shown here is derived from an EMBL/GenBank/DDBJ whole genome shotgun (WGS) entry which is preliminary data.</text>
</comment>
<dbReference type="AlphaFoldDB" id="A0A8T4IIC2"/>
<sequence>DVRGKGPEAAGGANALLGAFRTAAHRAPTLHTLVDMLEQAMLRHTSRREGPLADEHFASVVAAELSPVTGVLRLLNRGHPAPLLLRPGLPGHPSGHGTVRALKPVRPGLPLGLRALAPARGAAGTVALAFPEDATLLLMTDGTTEARDARGAFYDPVRRLAPYAASTPAELVRHLRRDVHAHTDGHVRDDMAVLAMRPSRARAAASRWETATTP</sequence>
<keyword evidence="1" id="KW-0378">Hydrolase</keyword>
<name>A0A8T4IIC2_9ACTN</name>
<dbReference type="Pfam" id="PF07228">
    <property type="entry name" value="SpoIIE"/>
    <property type="match status" value="1"/>
</dbReference>
<protein>
    <submittedName>
        <fullName evidence="3">Serine/threonine-protein phosphatase</fullName>
    </submittedName>
</protein>
<feature type="non-terminal residue" evidence="3">
    <location>
        <position position="1"/>
    </location>
</feature>
<dbReference type="Gene3D" id="3.60.40.10">
    <property type="entry name" value="PPM-type phosphatase domain"/>
    <property type="match status" value="1"/>
</dbReference>
<dbReference type="GO" id="GO:0016791">
    <property type="term" value="F:phosphatase activity"/>
    <property type="evidence" value="ECO:0007669"/>
    <property type="project" value="TreeGrafter"/>
</dbReference>
<keyword evidence="4" id="KW-1185">Reference proteome</keyword>